<feature type="compositionally biased region" description="Acidic residues" evidence="13">
    <location>
        <begin position="17"/>
        <end position="30"/>
    </location>
</feature>
<dbReference type="PIRSF" id="PIRSF005719">
    <property type="entry name" value="SMC"/>
    <property type="match status" value="1"/>
</dbReference>
<dbReference type="GO" id="GO:0005524">
    <property type="term" value="F:ATP binding"/>
    <property type="evidence" value="ECO:0007669"/>
    <property type="project" value="UniProtKB-KW"/>
</dbReference>
<feature type="coiled-coil region" evidence="12">
    <location>
        <begin position="747"/>
        <end position="854"/>
    </location>
</feature>
<evidence type="ECO:0000256" key="8">
    <source>
        <dbReference type="ARBA" id="ARBA00023067"/>
    </source>
</evidence>
<feature type="coiled-coil region" evidence="12">
    <location>
        <begin position="1032"/>
        <end position="1109"/>
    </location>
</feature>
<evidence type="ECO:0000256" key="10">
    <source>
        <dbReference type="ARBA" id="ARBA00023306"/>
    </source>
</evidence>
<reference evidence="15" key="1">
    <citation type="submission" date="2018-10" db="EMBL/GenBank/DDBJ databases">
        <title>Transcriptome assembly of Aceria tosichella (Wheat curl mite) Type 2.</title>
        <authorList>
            <person name="Scully E.D."/>
            <person name="Geib S.M."/>
            <person name="Palmer N.A."/>
            <person name="Gupta A.K."/>
            <person name="Sarath G."/>
            <person name="Tatineni S."/>
        </authorList>
    </citation>
    <scope>NUCLEOTIDE SEQUENCE</scope>
    <source>
        <strain evidence="15">LincolnNE</strain>
    </source>
</reference>
<keyword evidence="9 11" id="KW-0539">Nucleus</keyword>
<feature type="coiled-coil region" evidence="12">
    <location>
        <begin position="305"/>
        <end position="479"/>
    </location>
</feature>
<feature type="domain" description="SMC hinge" evidence="14">
    <location>
        <begin position="587"/>
        <end position="701"/>
    </location>
</feature>
<keyword evidence="10" id="KW-0131">Cell cycle</keyword>
<evidence type="ECO:0000256" key="5">
    <source>
        <dbReference type="ARBA" id="ARBA00022776"/>
    </source>
</evidence>
<dbReference type="GO" id="GO:0051301">
    <property type="term" value="P:cell division"/>
    <property type="evidence" value="ECO:0007669"/>
    <property type="project" value="UniProtKB-KW"/>
</dbReference>
<dbReference type="GO" id="GO:0000796">
    <property type="term" value="C:condensin complex"/>
    <property type="evidence" value="ECO:0007669"/>
    <property type="project" value="TreeGrafter"/>
</dbReference>
<dbReference type="Gene3D" id="1.20.1060.20">
    <property type="match status" value="1"/>
</dbReference>
<dbReference type="InterPro" id="IPR003395">
    <property type="entry name" value="RecF/RecN/SMC_N"/>
</dbReference>
<keyword evidence="3" id="KW-0132">Cell division</keyword>
<feature type="compositionally biased region" description="Basic and acidic residues" evidence="13">
    <location>
        <begin position="1"/>
        <end position="16"/>
    </location>
</feature>
<dbReference type="PANTHER" id="PTHR18937:SF172">
    <property type="entry name" value="STRUCTURAL MAINTENANCE OF CHROMOSOMES PROTEIN"/>
    <property type="match status" value="1"/>
</dbReference>
<evidence type="ECO:0000256" key="11">
    <source>
        <dbReference type="PIRNR" id="PIRNR005719"/>
    </source>
</evidence>
<comment type="subcellular location">
    <subcellularLocation>
        <location evidence="1 11">Nucleus</location>
    </subcellularLocation>
</comment>
<evidence type="ECO:0000256" key="4">
    <source>
        <dbReference type="ARBA" id="ARBA00022741"/>
    </source>
</evidence>
<evidence type="ECO:0000259" key="14">
    <source>
        <dbReference type="SMART" id="SM00968"/>
    </source>
</evidence>
<dbReference type="SMART" id="SM00968">
    <property type="entry name" value="SMC_hinge"/>
    <property type="match status" value="1"/>
</dbReference>
<dbReference type="AlphaFoldDB" id="A0A6G1SFP1"/>
<dbReference type="FunFam" id="3.40.50.300:FF:000585">
    <property type="entry name" value="Structural maintenance of chromosomes 4"/>
    <property type="match status" value="1"/>
</dbReference>
<keyword evidence="7 12" id="KW-0175">Coiled coil</keyword>
<evidence type="ECO:0000256" key="1">
    <source>
        <dbReference type="ARBA" id="ARBA00004123"/>
    </source>
</evidence>
<dbReference type="SUPFAM" id="SSF75553">
    <property type="entry name" value="Smc hinge domain"/>
    <property type="match status" value="1"/>
</dbReference>
<dbReference type="FunFam" id="3.40.50.300:FF:000481">
    <property type="entry name" value="Structural maintenance of chromosomes 4"/>
    <property type="match status" value="1"/>
</dbReference>
<dbReference type="GO" id="GO:0016887">
    <property type="term" value="F:ATP hydrolysis activity"/>
    <property type="evidence" value="ECO:0007669"/>
    <property type="project" value="InterPro"/>
</dbReference>
<keyword evidence="5" id="KW-0498">Mitosis</keyword>
<organism evidence="15">
    <name type="scientific">Aceria tosichella</name>
    <name type="common">wheat curl mite</name>
    <dbReference type="NCBI Taxonomy" id="561515"/>
    <lineage>
        <taxon>Eukaryota</taxon>
        <taxon>Metazoa</taxon>
        <taxon>Ecdysozoa</taxon>
        <taxon>Arthropoda</taxon>
        <taxon>Chelicerata</taxon>
        <taxon>Arachnida</taxon>
        <taxon>Acari</taxon>
        <taxon>Acariformes</taxon>
        <taxon>Trombidiformes</taxon>
        <taxon>Prostigmata</taxon>
        <taxon>Eupodina</taxon>
        <taxon>Eriophyoidea</taxon>
        <taxon>Eriophyidae</taxon>
        <taxon>Eriophyinae</taxon>
        <taxon>Aceriini</taxon>
        <taxon>Aceria</taxon>
    </lineage>
</organism>
<dbReference type="GO" id="GO:0007076">
    <property type="term" value="P:mitotic chromosome condensation"/>
    <property type="evidence" value="ECO:0007669"/>
    <property type="project" value="TreeGrafter"/>
</dbReference>
<sequence length="1260" mass="144456">MTKEKPADDEPAVDDHPMDEEETGEYEFDEGGEKVCDDIYIPPPPKPTGIEDGRRLVITRMELHNFKSYGRTQILGPFHKCFTSIVGPNGSGKSNVIDALLFVFGHRAQKLRLKKVSLLIHNSDTYPDCTSCSVKIHFALIHDKLEDQMDIIEGSEFSISRTAFKDDKNHYCINDKKVKVSEVKARLMAHGIDLTYNRFLILQGEVEQISLMKPKAEDDGENGMLEFLEDIIGTTRLKAPLEQINQRITELNELRAEKINRCRIVQKEKDALESVKNEAITYLKLENRLIKKQATLYGKQKEKSLTVLEEVKKEHAEAMEILNEAMKGLDEIKEKQKQKQQDCDEINATYEAANKQLEALNEKYKALEKEGEQNRIKNTNTFEKGKKILADKNGVEDMLKEAAAELPKLEEQTEINQKKHADMQLELTEAEEELSRQRGTLEGDLKPLRQTREKYEADLMAMQKEINDAKAALDLKKSDLDQYLLAERQEKSKLISLESDLKSNILKLEEKKRLVDNCATDLPESERRIEANLKRAKELEEKRLAIDTKLKQETQVLMDAKNLVRDRESRNRVLTKIMEQKRSGAIPGIYGRLGDLATIDRKYDIAISTICGGQLDKILTDCPKTSSQCIDYLKKNNIGTATFSALDQKQKYRHADFDFSYKAQRLIDLIEVQDEKFVPAFSDLIRDTLVVETSDLANKIAFSGRGWTVVTLNGHIYRGSGVMTGGGRPSQGKMRLTSSDKRASLAAGLSEDDIQNLEKEVQQLRQDLINTTAEADRLQQEAAQAKKDNDFIKYQLPTFQMEIEEVGKMVESLKKEIEEARIRVEKVKPDPAKVSEFEEEITSLSDTYDGVKEKARIHEDKIAEVDAQIKSLISDKVGPAERKANKLKRELEDISFALSKAEAGKKNVARTIEKCQEKIAQYKKEVVESNELLAQLKGRRHEIRDELDTIEKEREQTRSQREELAEKVKAELAELNKLKQEESKFQTSNLDIKHKVDLLIKQVEEKECAVSRWSQMIADLKPNDLDGLDIAAEELEDEEDANDEDLDVKELQRSIEQLDKEVKKIKPNINAIEEYRQKHALYIERSKELDEVTRRRDNHRDAYENVKNMRMNEFKQGFMIINRKLKEMYRMITLGGDAELEYCDSLDPFLEGIAFSVRPNKKTWKRISNLSGGEKTLSSLSLIFALHHYKPSPLYVMDEIDAALDFKNVSIVGNYIKERTKNTQFLIISLRNNMYELSDRLIGIYKTYNSTKSLAYSLVA</sequence>
<keyword evidence="6" id="KW-0067">ATP-binding</keyword>
<dbReference type="SUPFAM" id="SSF52540">
    <property type="entry name" value="P-loop containing nucleoside triphosphate hydrolases"/>
    <property type="match status" value="1"/>
</dbReference>
<dbReference type="Pfam" id="PF06470">
    <property type="entry name" value="SMC_hinge"/>
    <property type="match status" value="1"/>
</dbReference>
<name>A0A6G1SFP1_9ACAR</name>
<keyword evidence="8" id="KW-0226">DNA condensation</keyword>
<evidence type="ECO:0000256" key="2">
    <source>
        <dbReference type="ARBA" id="ARBA00006005"/>
    </source>
</evidence>
<keyword evidence="4" id="KW-0547">Nucleotide-binding</keyword>
<comment type="similarity">
    <text evidence="2">Belongs to the SMC family. SMC4 subfamily.</text>
</comment>
<evidence type="ECO:0000256" key="12">
    <source>
        <dbReference type="SAM" id="Coils"/>
    </source>
</evidence>
<feature type="region of interest" description="Disordered" evidence="13">
    <location>
        <begin position="1"/>
        <end position="31"/>
    </location>
</feature>
<evidence type="ECO:0000256" key="7">
    <source>
        <dbReference type="ARBA" id="ARBA00023054"/>
    </source>
</evidence>
<dbReference type="Gene3D" id="3.40.50.300">
    <property type="entry name" value="P-loop containing nucleotide triphosphate hydrolases"/>
    <property type="match status" value="2"/>
</dbReference>
<accession>A0A6G1SFP1</accession>
<dbReference type="Gene3D" id="3.30.70.1620">
    <property type="match status" value="1"/>
</dbReference>
<feature type="coiled-coil region" evidence="12">
    <location>
        <begin position="905"/>
        <end position="981"/>
    </location>
</feature>
<evidence type="ECO:0000256" key="13">
    <source>
        <dbReference type="SAM" id="MobiDB-lite"/>
    </source>
</evidence>
<evidence type="ECO:0000256" key="3">
    <source>
        <dbReference type="ARBA" id="ARBA00022618"/>
    </source>
</evidence>
<dbReference type="GO" id="GO:0005634">
    <property type="term" value="C:nucleus"/>
    <property type="evidence" value="ECO:0007669"/>
    <property type="project" value="UniProtKB-SubCell"/>
</dbReference>
<dbReference type="InterPro" id="IPR010935">
    <property type="entry name" value="SMC_hinge"/>
</dbReference>
<gene>
    <name evidence="15" type="primary">smc4</name>
    <name evidence="15" type="ORF">g.15390</name>
</gene>
<dbReference type="Pfam" id="PF02463">
    <property type="entry name" value="SMC_N"/>
    <property type="match status" value="1"/>
</dbReference>
<dbReference type="EMBL" id="GGYP01004270">
    <property type="protein sequence ID" value="MDE49041.1"/>
    <property type="molecule type" value="Transcribed_RNA"/>
</dbReference>
<evidence type="ECO:0000313" key="15">
    <source>
        <dbReference type="EMBL" id="MDE49041.1"/>
    </source>
</evidence>
<dbReference type="InterPro" id="IPR036277">
    <property type="entry name" value="SMC_hinge_sf"/>
</dbReference>
<dbReference type="SUPFAM" id="SSF57997">
    <property type="entry name" value="Tropomyosin"/>
    <property type="match status" value="1"/>
</dbReference>
<dbReference type="InterPro" id="IPR024704">
    <property type="entry name" value="SMC"/>
</dbReference>
<protein>
    <recommendedName>
        <fullName evidence="11">Structural maintenance of chromosomes protein</fullName>
    </recommendedName>
</protein>
<evidence type="ECO:0000256" key="9">
    <source>
        <dbReference type="ARBA" id="ARBA00023242"/>
    </source>
</evidence>
<dbReference type="PANTHER" id="PTHR18937">
    <property type="entry name" value="STRUCTURAL MAINTENANCE OF CHROMOSOMES SMC FAMILY MEMBER"/>
    <property type="match status" value="1"/>
</dbReference>
<proteinExistence type="inferred from homology"/>
<evidence type="ECO:0000256" key="6">
    <source>
        <dbReference type="ARBA" id="ARBA00022840"/>
    </source>
</evidence>
<dbReference type="InterPro" id="IPR027417">
    <property type="entry name" value="P-loop_NTPase"/>
</dbReference>